<evidence type="ECO:0008006" key="5">
    <source>
        <dbReference type="Google" id="ProtNLM"/>
    </source>
</evidence>
<sequence length="724" mass="80130">MDLFNKKLCQNIVLMLKWPILLTAMGVQDLSKIIGHPVPTMGNSYFAEPFDPALHQQEVSSLAREYTSSILFDVPEPSIASDVGIPTWSTGHDTAIDDFYTSIYGKSSLPSLHYSGEMSSGVFNARDGAVNSWSGAESQEGHPTHQEVGEDTQSHLSRPASQVATPRRDANLLNVPSSDTHANILGEDSWDQDQLAGKRYYPEGLHAIHQPPGIADDSLARLDLLRESSPKSPEVRAPKPHHEWKSVKSPSVAEPPPGTLEMFGKVSPSEAYPQSLQGHSFDKLPNLARIPASRGYDHSALLSSSMYLFSTEHRIAFYPESYPGHSLGGDQNFESFMDSRIFHSEPQFTTHDASIAPPAFPVISPVSNQRNPLETLGDSFNHFTDGLLRLTKPISTSLEENQGTLSEWSSRFGLQDTPSISSPPLHSSSLYSPTPAHEVFLNQGPVSYWGLAQRNRGWYIVNQPGSNEIHHADVLPILEGASMGSHKYSGKLLVPLSKQGGGSSEESSRGFFNSEGQRSFEAVSGNERSDDSRGSGFVHWKNNGVKLGRAEPGIILFLLRLLTVTQVSIHISASSYVKKKLRHVVPSSDLDKQNLYQEKPSMTFENTRSTFRDARVRFPRPDQRKRPTQTYQVDPQSSKRQAQLDPSLSDETVGSITQAKKRSPSIEIESRSSESSALSTQRRSRSKPRDTRVFDSGTKSAPKVRQPRKKKNRSKKSLDLDEDH</sequence>
<dbReference type="EMBL" id="GL883108">
    <property type="protein sequence ID" value="EGG06422.1"/>
    <property type="molecule type" value="Genomic_DNA"/>
</dbReference>
<reference evidence="4" key="1">
    <citation type="journal article" date="2011" name="Proc. Natl. Acad. Sci. U.S.A.">
        <title>Obligate biotrophy features unraveled by the genomic analysis of rust fungi.</title>
        <authorList>
            <person name="Duplessis S."/>
            <person name="Cuomo C.A."/>
            <person name="Lin Y.-C."/>
            <person name="Aerts A."/>
            <person name="Tisserant E."/>
            <person name="Veneault-Fourrey C."/>
            <person name="Joly D.L."/>
            <person name="Hacquard S."/>
            <person name="Amselem J."/>
            <person name="Cantarel B.L."/>
            <person name="Chiu R."/>
            <person name="Coutinho P.M."/>
            <person name="Feau N."/>
            <person name="Field M."/>
            <person name="Frey P."/>
            <person name="Gelhaye E."/>
            <person name="Goldberg J."/>
            <person name="Grabherr M.G."/>
            <person name="Kodira C.D."/>
            <person name="Kohler A."/>
            <person name="Kuees U."/>
            <person name="Lindquist E.A."/>
            <person name="Lucas S.M."/>
            <person name="Mago R."/>
            <person name="Mauceli E."/>
            <person name="Morin E."/>
            <person name="Murat C."/>
            <person name="Pangilinan J.L."/>
            <person name="Park R."/>
            <person name="Pearson M."/>
            <person name="Quesneville H."/>
            <person name="Rouhier N."/>
            <person name="Sakthikumar S."/>
            <person name="Salamov A.A."/>
            <person name="Schmutz J."/>
            <person name="Selles B."/>
            <person name="Shapiro H."/>
            <person name="Tanguay P."/>
            <person name="Tuskan G.A."/>
            <person name="Henrissat B."/>
            <person name="Van de Peer Y."/>
            <person name="Rouze P."/>
            <person name="Ellis J.G."/>
            <person name="Dodds P.N."/>
            <person name="Schein J.E."/>
            <person name="Zhong S."/>
            <person name="Hamelin R.C."/>
            <person name="Grigoriev I.V."/>
            <person name="Szabo L.J."/>
            <person name="Martin F."/>
        </authorList>
    </citation>
    <scope>NUCLEOTIDE SEQUENCE [LARGE SCALE GENOMIC DNA]</scope>
    <source>
        <strain evidence="4">98AG31 / pathotype 3-4-7</strain>
    </source>
</reference>
<protein>
    <recommendedName>
        <fullName evidence="5">Secreted protein</fullName>
    </recommendedName>
</protein>
<dbReference type="HOGENOM" id="CLU_382203_0_0_1"/>
<dbReference type="AlphaFoldDB" id="F4RMG0"/>
<evidence type="ECO:0000256" key="2">
    <source>
        <dbReference type="SAM" id="SignalP"/>
    </source>
</evidence>
<dbReference type="InParanoid" id="F4RMG0"/>
<feature type="region of interest" description="Disordered" evidence="1">
    <location>
        <begin position="499"/>
        <end position="534"/>
    </location>
</feature>
<dbReference type="KEGG" id="mlr:MELLADRAFT_63379"/>
<gene>
    <name evidence="3" type="ORF">MELLADRAFT_63379</name>
</gene>
<feature type="compositionally biased region" description="Basic and acidic residues" evidence="1">
    <location>
        <begin position="139"/>
        <end position="148"/>
    </location>
</feature>
<dbReference type="VEuPathDB" id="FungiDB:MELLADRAFT_63379"/>
<evidence type="ECO:0000256" key="1">
    <source>
        <dbReference type="SAM" id="MobiDB-lite"/>
    </source>
</evidence>
<dbReference type="Proteomes" id="UP000001072">
    <property type="component" value="Unassembled WGS sequence"/>
</dbReference>
<feature type="signal peptide" evidence="2">
    <location>
        <begin position="1"/>
        <end position="24"/>
    </location>
</feature>
<organism evidence="4">
    <name type="scientific">Melampsora larici-populina (strain 98AG31 / pathotype 3-4-7)</name>
    <name type="common">Poplar leaf rust fungus</name>
    <dbReference type="NCBI Taxonomy" id="747676"/>
    <lineage>
        <taxon>Eukaryota</taxon>
        <taxon>Fungi</taxon>
        <taxon>Dikarya</taxon>
        <taxon>Basidiomycota</taxon>
        <taxon>Pucciniomycotina</taxon>
        <taxon>Pucciniomycetes</taxon>
        <taxon>Pucciniales</taxon>
        <taxon>Melampsoraceae</taxon>
        <taxon>Melampsora</taxon>
    </lineage>
</organism>
<feature type="compositionally biased region" description="Basic and acidic residues" evidence="1">
    <location>
        <begin position="229"/>
        <end position="246"/>
    </location>
</feature>
<keyword evidence="4" id="KW-1185">Reference proteome</keyword>
<feature type="compositionally biased region" description="Basic and acidic residues" evidence="1">
    <location>
        <begin position="616"/>
        <end position="625"/>
    </location>
</feature>
<dbReference type="RefSeq" id="XP_007410256.1">
    <property type="nucleotide sequence ID" value="XM_007410194.1"/>
</dbReference>
<name>F4RMG0_MELLP</name>
<accession>F4RMG0</accession>
<feature type="compositionally biased region" description="Polar residues" evidence="1">
    <location>
        <begin position="628"/>
        <end position="658"/>
    </location>
</feature>
<keyword evidence="2" id="KW-0732">Signal</keyword>
<feature type="compositionally biased region" description="Basic residues" evidence="1">
    <location>
        <begin position="705"/>
        <end position="715"/>
    </location>
</feature>
<evidence type="ECO:0000313" key="3">
    <source>
        <dbReference type="EMBL" id="EGG06422.1"/>
    </source>
</evidence>
<proteinExistence type="predicted"/>
<feature type="region of interest" description="Disordered" evidence="1">
    <location>
        <begin position="616"/>
        <end position="724"/>
    </location>
</feature>
<feature type="region of interest" description="Disordered" evidence="1">
    <location>
        <begin position="229"/>
        <end position="259"/>
    </location>
</feature>
<feature type="chain" id="PRO_5003317770" description="Secreted protein" evidence="2">
    <location>
        <begin position="25"/>
        <end position="724"/>
    </location>
</feature>
<feature type="region of interest" description="Disordered" evidence="1">
    <location>
        <begin position="132"/>
        <end position="188"/>
    </location>
</feature>
<evidence type="ECO:0000313" key="4">
    <source>
        <dbReference type="Proteomes" id="UP000001072"/>
    </source>
</evidence>
<feature type="compositionally biased region" description="Polar residues" evidence="1">
    <location>
        <begin position="154"/>
        <end position="164"/>
    </location>
</feature>
<dbReference type="OrthoDB" id="10488164at2759"/>
<dbReference type="GeneID" id="18930077"/>